<organism evidence="1 2">
    <name type="scientific">Pseudarthrobacter humi</name>
    <dbReference type="NCBI Taxonomy" id="2952523"/>
    <lineage>
        <taxon>Bacteria</taxon>
        <taxon>Bacillati</taxon>
        <taxon>Actinomycetota</taxon>
        <taxon>Actinomycetes</taxon>
        <taxon>Micrococcales</taxon>
        <taxon>Micrococcaceae</taxon>
        <taxon>Pseudarthrobacter</taxon>
    </lineage>
</organism>
<comment type="caution">
    <text evidence="1">The sequence shown here is derived from an EMBL/GenBank/DDBJ whole genome shotgun (WGS) entry which is preliminary data.</text>
</comment>
<dbReference type="Gene3D" id="1.10.10.60">
    <property type="entry name" value="Homeodomain-like"/>
    <property type="match status" value="1"/>
</dbReference>
<accession>A0ABT1LKR1</accession>
<name>A0ABT1LKR1_9MICC</name>
<dbReference type="EMBL" id="JANCLV010000001">
    <property type="protein sequence ID" value="MCP8998273.1"/>
    <property type="molecule type" value="Genomic_DNA"/>
</dbReference>
<evidence type="ECO:0000313" key="2">
    <source>
        <dbReference type="Proteomes" id="UP001524318"/>
    </source>
</evidence>
<reference evidence="1 2" key="1">
    <citation type="submission" date="2022-06" db="EMBL/GenBank/DDBJ databases">
        <title>Pseudarthrobacter sp. strain RMG13 Genome sequencing and assembly.</title>
        <authorList>
            <person name="Kim I."/>
        </authorList>
    </citation>
    <scope>NUCLEOTIDE SEQUENCE [LARGE SCALE GENOMIC DNA]</scope>
    <source>
        <strain evidence="1 2">RMG13</strain>
    </source>
</reference>
<dbReference type="RefSeq" id="WP_254746863.1">
    <property type="nucleotide sequence ID" value="NZ_JANCLV010000001.1"/>
</dbReference>
<proteinExistence type="predicted"/>
<gene>
    <name evidence="1" type="ORF">NFC73_00775</name>
</gene>
<sequence>MSTNESFSRGQRAALTALMVTPSVRTAARTAGIGVSTLRRWLTQPDFQQEYRRLSRETHQQAVSAVLSAQQEAVSVLVRLMGSASSDARLRAASKLLDVGHRIAEDDLDQRLTRLEEMAEQQNLGAGPWAEAHG</sequence>
<evidence type="ECO:0008006" key="3">
    <source>
        <dbReference type="Google" id="ProtNLM"/>
    </source>
</evidence>
<keyword evidence="2" id="KW-1185">Reference proteome</keyword>
<evidence type="ECO:0000313" key="1">
    <source>
        <dbReference type="EMBL" id="MCP8998273.1"/>
    </source>
</evidence>
<protein>
    <recommendedName>
        <fullName evidence="3">Homeodomain phBC6A51-type domain-containing protein</fullName>
    </recommendedName>
</protein>
<dbReference type="Proteomes" id="UP001524318">
    <property type="component" value="Unassembled WGS sequence"/>
</dbReference>